<protein>
    <submittedName>
        <fullName evidence="2">Uncharacterized protein</fullName>
    </submittedName>
</protein>
<feature type="compositionally biased region" description="Polar residues" evidence="1">
    <location>
        <begin position="12"/>
        <end position="21"/>
    </location>
</feature>
<dbReference type="InterPro" id="IPR035979">
    <property type="entry name" value="RBD_domain_sf"/>
</dbReference>
<evidence type="ECO:0000256" key="1">
    <source>
        <dbReference type="SAM" id="MobiDB-lite"/>
    </source>
</evidence>
<name>A0AAN6MYS5_9PEZI</name>
<dbReference type="GO" id="GO:0003676">
    <property type="term" value="F:nucleic acid binding"/>
    <property type="evidence" value="ECO:0007669"/>
    <property type="project" value="InterPro"/>
</dbReference>
<proteinExistence type="predicted"/>
<reference evidence="3" key="1">
    <citation type="journal article" date="2023" name="Mol. Phylogenet. Evol.">
        <title>Genome-scale phylogeny and comparative genomics of the fungal order Sordariales.</title>
        <authorList>
            <person name="Hensen N."/>
            <person name="Bonometti L."/>
            <person name="Westerberg I."/>
            <person name="Brannstrom I.O."/>
            <person name="Guillou S."/>
            <person name="Cros-Aarteil S."/>
            <person name="Calhoun S."/>
            <person name="Haridas S."/>
            <person name="Kuo A."/>
            <person name="Mondo S."/>
            <person name="Pangilinan J."/>
            <person name="Riley R."/>
            <person name="LaButti K."/>
            <person name="Andreopoulos B."/>
            <person name="Lipzen A."/>
            <person name="Chen C."/>
            <person name="Yan M."/>
            <person name="Daum C."/>
            <person name="Ng V."/>
            <person name="Clum A."/>
            <person name="Steindorff A."/>
            <person name="Ohm R.A."/>
            <person name="Martin F."/>
            <person name="Silar P."/>
            <person name="Natvig D.O."/>
            <person name="Lalanne C."/>
            <person name="Gautier V."/>
            <person name="Ament-Velasquez S.L."/>
            <person name="Kruys A."/>
            <person name="Hutchinson M.I."/>
            <person name="Powell A.J."/>
            <person name="Barry K."/>
            <person name="Miller A.N."/>
            <person name="Grigoriev I.V."/>
            <person name="Debuchy R."/>
            <person name="Gladieux P."/>
            <person name="Hiltunen Thoren M."/>
            <person name="Johannesson H."/>
        </authorList>
    </citation>
    <scope>NUCLEOTIDE SEQUENCE [LARGE SCALE GENOMIC DNA]</scope>
    <source>
        <strain evidence="3">CBS 340.73</strain>
    </source>
</reference>
<accession>A0AAN6MYS5</accession>
<dbReference type="Proteomes" id="UP001303473">
    <property type="component" value="Unassembled WGS sequence"/>
</dbReference>
<dbReference type="EMBL" id="MU853897">
    <property type="protein sequence ID" value="KAK3936022.1"/>
    <property type="molecule type" value="Genomic_DNA"/>
</dbReference>
<comment type="caution">
    <text evidence="2">The sequence shown here is derived from an EMBL/GenBank/DDBJ whole genome shotgun (WGS) entry which is preliminary data.</text>
</comment>
<keyword evidence="3" id="KW-1185">Reference proteome</keyword>
<dbReference type="AlphaFoldDB" id="A0AAN6MYS5"/>
<dbReference type="SUPFAM" id="SSF54928">
    <property type="entry name" value="RNA-binding domain, RBD"/>
    <property type="match status" value="1"/>
</dbReference>
<evidence type="ECO:0000313" key="3">
    <source>
        <dbReference type="Proteomes" id="UP001303473"/>
    </source>
</evidence>
<sequence>MVPRRRVDAPRSGTTAEGNWQNALGNNRTLATTSDNTAAVRAFRPSHGRLEEARFGGRTPLYRQIQWPNDVRARVANGFSANYQGDITVPANRSANIPEELNCSLFLTGLPRGVTETELLACICVPQGRIYATVLIAAKGHRRFPAARVVFFNRTGAQALYDLGRQGQFVVRGQRVRVRYNSVRLAPIEGQGWSSRVILVVGPAGYMDSQALLGLFDANFQFQLDRVQDLGVADDGRRRLVIAFGSYRCQAEWARCVIRTHLGRLGVKSWFAPDPCNYLG</sequence>
<organism evidence="2 3">
    <name type="scientific">Diplogelasinospora grovesii</name>
    <dbReference type="NCBI Taxonomy" id="303347"/>
    <lineage>
        <taxon>Eukaryota</taxon>
        <taxon>Fungi</taxon>
        <taxon>Dikarya</taxon>
        <taxon>Ascomycota</taxon>
        <taxon>Pezizomycotina</taxon>
        <taxon>Sordariomycetes</taxon>
        <taxon>Sordariomycetidae</taxon>
        <taxon>Sordariales</taxon>
        <taxon>Diplogelasinosporaceae</taxon>
        <taxon>Diplogelasinospora</taxon>
    </lineage>
</organism>
<evidence type="ECO:0000313" key="2">
    <source>
        <dbReference type="EMBL" id="KAK3936022.1"/>
    </source>
</evidence>
<feature type="region of interest" description="Disordered" evidence="1">
    <location>
        <begin position="1"/>
        <end position="21"/>
    </location>
</feature>
<gene>
    <name evidence="2" type="ORF">QBC46DRAFT_270499</name>
</gene>